<evidence type="ECO:0000259" key="2">
    <source>
        <dbReference type="Pfam" id="PF00857"/>
    </source>
</evidence>
<dbReference type="InterPro" id="IPR036380">
    <property type="entry name" value="Isochorismatase-like_sf"/>
</dbReference>
<dbReference type="InterPro" id="IPR050272">
    <property type="entry name" value="Isochorismatase-like_hydrls"/>
</dbReference>
<dbReference type="PANTHER" id="PTHR43540:SF1">
    <property type="entry name" value="ISOCHORISMATASE HYDROLASE"/>
    <property type="match status" value="1"/>
</dbReference>
<reference evidence="4" key="1">
    <citation type="journal article" date="2019" name="Int. J. Syst. Evol. Microbiol.">
        <title>The Global Catalogue of Microorganisms (GCM) 10K type strain sequencing project: providing services to taxonomists for standard genome sequencing and annotation.</title>
        <authorList>
            <consortium name="The Broad Institute Genomics Platform"/>
            <consortium name="The Broad Institute Genome Sequencing Center for Infectious Disease"/>
            <person name="Wu L."/>
            <person name="Ma J."/>
        </authorList>
    </citation>
    <scope>NUCLEOTIDE SEQUENCE [LARGE SCALE GENOMIC DNA]</scope>
    <source>
        <strain evidence="4">JCM 18956</strain>
    </source>
</reference>
<dbReference type="Gene3D" id="3.40.50.850">
    <property type="entry name" value="Isochorismatase-like"/>
    <property type="match status" value="1"/>
</dbReference>
<evidence type="ECO:0000256" key="1">
    <source>
        <dbReference type="ARBA" id="ARBA00022801"/>
    </source>
</evidence>
<dbReference type="Proteomes" id="UP001501295">
    <property type="component" value="Unassembled WGS sequence"/>
</dbReference>
<evidence type="ECO:0000313" key="3">
    <source>
        <dbReference type="EMBL" id="GAA4680383.1"/>
    </source>
</evidence>
<dbReference type="SUPFAM" id="SSF52499">
    <property type="entry name" value="Isochorismatase-like hydrolases"/>
    <property type="match status" value="1"/>
</dbReference>
<sequence>MTTVFPWEGVVPADEIALHERRQGPVVRPLAVGSSPAIIVVDMSREFVDSAYPTGDSEAGGPAVAATLPLLAAARAAGVPIVYTRQIMQETTVAGIVGPRRYEIDGAAPLTDPSLPDGSEVADAFEARPDELQLMKTKPSGFHATPLLEFLTFHRIDTLIVTGMVTSGCVRATALDGYMNNFNVVLPHDATADWSPFQHATSLFDLHMKYADVTDVATVVEYLGSLPR</sequence>
<keyword evidence="4" id="KW-1185">Reference proteome</keyword>
<dbReference type="InterPro" id="IPR000868">
    <property type="entry name" value="Isochorismatase-like_dom"/>
</dbReference>
<evidence type="ECO:0000313" key="4">
    <source>
        <dbReference type="Proteomes" id="UP001501295"/>
    </source>
</evidence>
<dbReference type="RefSeq" id="WP_345376430.1">
    <property type="nucleotide sequence ID" value="NZ_BAABLM010000005.1"/>
</dbReference>
<protein>
    <submittedName>
        <fullName evidence="3">Isochorismatase family protein</fullName>
    </submittedName>
</protein>
<organism evidence="3 4">
    <name type="scientific">Frondihabitans cladoniiphilus</name>
    <dbReference type="NCBI Taxonomy" id="715785"/>
    <lineage>
        <taxon>Bacteria</taxon>
        <taxon>Bacillati</taxon>
        <taxon>Actinomycetota</taxon>
        <taxon>Actinomycetes</taxon>
        <taxon>Micrococcales</taxon>
        <taxon>Microbacteriaceae</taxon>
        <taxon>Frondihabitans</taxon>
    </lineage>
</organism>
<dbReference type="EMBL" id="BAABLM010000005">
    <property type="protein sequence ID" value="GAA4680383.1"/>
    <property type="molecule type" value="Genomic_DNA"/>
</dbReference>
<comment type="caution">
    <text evidence="3">The sequence shown here is derived from an EMBL/GenBank/DDBJ whole genome shotgun (WGS) entry which is preliminary data.</text>
</comment>
<feature type="domain" description="Isochorismatase-like" evidence="2">
    <location>
        <begin position="37"/>
        <end position="217"/>
    </location>
</feature>
<accession>A0ABP8W443</accession>
<name>A0ABP8W443_9MICO</name>
<proteinExistence type="predicted"/>
<dbReference type="Pfam" id="PF00857">
    <property type="entry name" value="Isochorismatase"/>
    <property type="match status" value="1"/>
</dbReference>
<gene>
    <name evidence="3" type="ORF">GCM10025780_27040</name>
</gene>
<keyword evidence="1" id="KW-0378">Hydrolase</keyword>
<dbReference type="PANTHER" id="PTHR43540">
    <property type="entry name" value="PEROXYUREIDOACRYLATE/UREIDOACRYLATE AMIDOHYDROLASE-RELATED"/>
    <property type="match status" value="1"/>
</dbReference>